<dbReference type="EMBL" id="LGUG01000004">
    <property type="protein sequence ID" value="KON96395.1"/>
    <property type="molecule type" value="Genomic_DNA"/>
</dbReference>
<dbReference type="Pfam" id="PF03319">
    <property type="entry name" value="EutN_CcmL"/>
    <property type="match status" value="1"/>
</dbReference>
<dbReference type="OrthoDB" id="196195at2"/>
<dbReference type="PANTHER" id="PTHR36539">
    <property type="entry name" value="ETHANOLAMINE UTILIZATION PROTEIN EUTN"/>
    <property type="match status" value="1"/>
</dbReference>
<dbReference type="Proteomes" id="UP000037269">
    <property type="component" value="Unassembled WGS sequence"/>
</dbReference>
<reference evidence="4 6" key="1">
    <citation type="submission" date="2015-07" db="EMBL/GenBank/DDBJ databases">
        <title>Fjat-14205 dsm 2895.</title>
        <authorList>
            <person name="Liu B."/>
            <person name="Wang J."/>
            <person name="Zhu Y."/>
            <person name="Liu G."/>
            <person name="Chen Q."/>
            <person name="Chen Z."/>
            <person name="Lan J."/>
            <person name="Che J."/>
            <person name="Ge C."/>
            <person name="Shi H."/>
            <person name="Pan Z."/>
            <person name="Liu X."/>
        </authorList>
    </citation>
    <scope>NUCLEOTIDE SEQUENCE [LARGE SCALE GENOMIC DNA]</scope>
    <source>
        <strain evidence="4 6">DSM 2895</strain>
    </source>
</reference>
<evidence type="ECO:0000256" key="3">
    <source>
        <dbReference type="ARBA" id="ARBA00024446"/>
    </source>
</evidence>
<gene>
    <name evidence="4" type="ORF">AF333_13835</name>
    <name evidence="5" type="ORF">SAMN04487909_102167</name>
</gene>
<protein>
    <submittedName>
        <fullName evidence="4">Ethanolamine utilization protein EutN</fullName>
    </submittedName>
</protein>
<organism evidence="4 6">
    <name type="scientific">Aneurinibacillus migulanus</name>
    <name type="common">Bacillus migulanus</name>
    <dbReference type="NCBI Taxonomy" id="47500"/>
    <lineage>
        <taxon>Bacteria</taxon>
        <taxon>Bacillati</taxon>
        <taxon>Bacillota</taxon>
        <taxon>Bacilli</taxon>
        <taxon>Bacillales</taxon>
        <taxon>Paenibacillaceae</taxon>
        <taxon>Aneurinibacillus group</taxon>
        <taxon>Aneurinibacillus</taxon>
    </lineage>
</organism>
<proteinExistence type="predicted"/>
<dbReference type="PANTHER" id="PTHR36539:SF2">
    <property type="entry name" value="ETHANOLAMINE UTILIZATION PROTEIN"/>
    <property type="match status" value="1"/>
</dbReference>
<dbReference type="EMBL" id="FNED01000002">
    <property type="protein sequence ID" value="SDI22102.1"/>
    <property type="molecule type" value="Genomic_DNA"/>
</dbReference>
<evidence type="ECO:0000313" key="4">
    <source>
        <dbReference type="EMBL" id="KON96395.1"/>
    </source>
</evidence>
<dbReference type="Gene3D" id="2.40.50.220">
    <property type="entry name" value="EutN/Ccml"/>
    <property type="match status" value="1"/>
</dbReference>
<dbReference type="InterPro" id="IPR036677">
    <property type="entry name" value="EutN_CcmL_sf"/>
</dbReference>
<dbReference type="InterPro" id="IPR004992">
    <property type="entry name" value="EutN_CcmL"/>
</dbReference>
<sequence>MRIGTIIGNVWATRKEDGLTGLKFLFVQLEDTGGKPIDAPLIAADRIGAGIGDTVMVTTGSAARFAIPERDVPVDAVIIGIVDSIDVESR</sequence>
<evidence type="ECO:0000256" key="1">
    <source>
        <dbReference type="ARBA" id="ARBA00023587"/>
    </source>
</evidence>
<keyword evidence="6" id="KW-1185">Reference proteome</keyword>
<name>A0A0D1XNJ4_ANEMI</name>
<dbReference type="GeneID" id="42306253"/>
<reference evidence="5 7" key="2">
    <citation type="submission" date="2016-10" db="EMBL/GenBank/DDBJ databases">
        <authorList>
            <person name="de Groot N.N."/>
        </authorList>
    </citation>
    <scope>NUCLEOTIDE SEQUENCE [LARGE SCALE GENOMIC DNA]</scope>
    <source>
        <strain evidence="5 7">DSM 2895</strain>
    </source>
</reference>
<dbReference type="SUPFAM" id="SSF159133">
    <property type="entry name" value="EutN/CcmL-like"/>
    <property type="match status" value="1"/>
</dbReference>
<evidence type="ECO:0000313" key="6">
    <source>
        <dbReference type="Proteomes" id="UP000037269"/>
    </source>
</evidence>
<evidence type="ECO:0000256" key="2">
    <source>
        <dbReference type="ARBA" id="ARBA00023669"/>
    </source>
</evidence>
<accession>A0A0D1XNJ4</accession>
<evidence type="ECO:0000313" key="5">
    <source>
        <dbReference type="EMBL" id="SDI22102.1"/>
    </source>
</evidence>
<dbReference type="CDD" id="cd01614">
    <property type="entry name" value="EutN_CcmL"/>
    <property type="match status" value="1"/>
</dbReference>
<comment type="subcellular location">
    <subcellularLocation>
        <location evidence="1">Carboxysome</location>
    </subcellularLocation>
</comment>
<dbReference type="RefSeq" id="WP_043064078.1">
    <property type="nucleotide sequence ID" value="NZ_BJOA01000010.1"/>
</dbReference>
<dbReference type="Proteomes" id="UP000182836">
    <property type="component" value="Unassembled WGS sequence"/>
</dbReference>
<evidence type="ECO:0000313" key="7">
    <source>
        <dbReference type="Proteomes" id="UP000182836"/>
    </source>
</evidence>
<dbReference type="STRING" id="47500.AF333_13835"/>
<dbReference type="PATRIC" id="fig|47500.12.peg.1623"/>
<dbReference type="AlphaFoldDB" id="A0A0D1XNJ4"/>
<dbReference type="GO" id="GO:0031470">
    <property type="term" value="C:carboxysome"/>
    <property type="evidence" value="ECO:0007669"/>
    <property type="project" value="UniProtKB-SubCell"/>
</dbReference>
<keyword evidence="2" id="KW-1282">Carboxysome</keyword>
<dbReference type="PROSITE" id="PS51932">
    <property type="entry name" value="BMV"/>
    <property type="match status" value="1"/>
</dbReference>
<keyword evidence="3" id="KW-1283">Bacterial microcompartment</keyword>